<feature type="domain" description="Glycosyltransferase 2-like" evidence="1">
    <location>
        <begin position="12"/>
        <end position="157"/>
    </location>
</feature>
<sequence length="274" mass="31555">MSRTNPKGDLVSVIIATYQYDLDRLAKALQSVFDQTYAPIEIVICDDGSTVPLTTATEQLLTKCHNHQNMPIVLTANLQNRGISAARNKAVAASKGKWLVWLDDDDTLAADCIEQLIVHSEGYTMVIGECIVSENGTVTRRKPKPYFEEAKQYFRTKKDPFLLNIISIQPQLVDKITFDQLRGFDESFLYAELTDFFLRYLLLKGISTLDFIEEAIYFYDRTREGTVTSKREILFKYRLQALNRYKEGINIVHKLYYNKRDSISMMQTYKLANL</sequence>
<comment type="caution">
    <text evidence="2">The sequence shown here is derived from an EMBL/GenBank/DDBJ whole genome shotgun (WGS) entry which is preliminary data.</text>
</comment>
<dbReference type="Pfam" id="PF00535">
    <property type="entry name" value="Glycos_transf_2"/>
    <property type="match status" value="1"/>
</dbReference>
<dbReference type="InterPro" id="IPR001173">
    <property type="entry name" value="Glyco_trans_2-like"/>
</dbReference>
<dbReference type="EMBL" id="JACIBY010000014">
    <property type="protein sequence ID" value="MBB3841063.1"/>
    <property type="molecule type" value="Genomic_DNA"/>
</dbReference>
<dbReference type="PANTHER" id="PTHR22916:SF3">
    <property type="entry name" value="UDP-GLCNAC:BETAGAL BETA-1,3-N-ACETYLGLUCOSAMINYLTRANSFERASE-LIKE PROTEIN 1"/>
    <property type="match status" value="1"/>
</dbReference>
<keyword evidence="3" id="KW-1185">Reference proteome</keyword>
<name>A0A7W6ESW5_9BACT</name>
<reference evidence="2 3" key="1">
    <citation type="submission" date="2020-08" db="EMBL/GenBank/DDBJ databases">
        <title>Genomic Encyclopedia of Type Strains, Phase IV (KMG-IV): sequencing the most valuable type-strain genomes for metagenomic binning, comparative biology and taxonomic classification.</title>
        <authorList>
            <person name="Goeker M."/>
        </authorList>
    </citation>
    <scope>NUCLEOTIDE SEQUENCE [LARGE SCALE GENOMIC DNA]</scope>
    <source>
        <strain evidence="2 3">DSM 17976</strain>
    </source>
</reference>
<dbReference type="AlphaFoldDB" id="A0A7W6ESW5"/>
<dbReference type="SUPFAM" id="SSF53448">
    <property type="entry name" value="Nucleotide-diphospho-sugar transferases"/>
    <property type="match status" value="1"/>
</dbReference>
<protein>
    <submittedName>
        <fullName evidence="2">Glycosyltransferase involved in cell wall biosynthesis</fullName>
    </submittedName>
</protein>
<dbReference type="GO" id="GO:0016758">
    <property type="term" value="F:hexosyltransferase activity"/>
    <property type="evidence" value="ECO:0007669"/>
    <property type="project" value="UniProtKB-ARBA"/>
</dbReference>
<dbReference type="Gene3D" id="3.90.550.10">
    <property type="entry name" value="Spore Coat Polysaccharide Biosynthesis Protein SpsA, Chain A"/>
    <property type="match status" value="1"/>
</dbReference>
<gene>
    <name evidence="2" type="ORF">FHS57_005084</name>
</gene>
<proteinExistence type="predicted"/>
<evidence type="ECO:0000313" key="3">
    <source>
        <dbReference type="Proteomes" id="UP000541352"/>
    </source>
</evidence>
<dbReference type="PANTHER" id="PTHR22916">
    <property type="entry name" value="GLYCOSYLTRANSFERASE"/>
    <property type="match status" value="1"/>
</dbReference>
<dbReference type="InterPro" id="IPR029044">
    <property type="entry name" value="Nucleotide-diphossugar_trans"/>
</dbReference>
<accession>A0A7W6ESW5</accession>
<organism evidence="2 3">
    <name type="scientific">Runella defluvii</name>
    <dbReference type="NCBI Taxonomy" id="370973"/>
    <lineage>
        <taxon>Bacteria</taxon>
        <taxon>Pseudomonadati</taxon>
        <taxon>Bacteroidota</taxon>
        <taxon>Cytophagia</taxon>
        <taxon>Cytophagales</taxon>
        <taxon>Spirosomataceae</taxon>
        <taxon>Runella</taxon>
    </lineage>
</organism>
<dbReference type="Proteomes" id="UP000541352">
    <property type="component" value="Unassembled WGS sequence"/>
</dbReference>
<evidence type="ECO:0000313" key="2">
    <source>
        <dbReference type="EMBL" id="MBB3841063.1"/>
    </source>
</evidence>
<evidence type="ECO:0000259" key="1">
    <source>
        <dbReference type="Pfam" id="PF00535"/>
    </source>
</evidence>
<keyword evidence="2" id="KW-0808">Transferase</keyword>
<dbReference type="RefSeq" id="WP_183978472.1">
    <property type="nucleotide sequence ID" value="NZ_JACIBY010000014.1"/>
</dbReference>